<evidence type="ECO:0000313" key="2">
    <source>
        <dbReference type="Proteomes" id="UP001432075"/>
    </source>
</evidence>
<dbReference type="Proteomes" id="UP001432075">
    <property type="component" value="Chromosome"/>
</dbReference>
<protein>
    <submittedName>
        <fullName evidence="1">Uncharacterized protein</fullName>
    </submittedName>
</protein>
<dbReference type="RefSeq" id="WP_037799757.1">
    <property type="nucleotide sequence ID" value="NZ_BMVE01000004.1"/>
</dbReference>
<reference evidence="1" key="1">
    <citation type="submission" date="2022-10" db="EMBL/GenBank/DDBJ databases">
        <title>The complete genomes of actinobacterial strains from the NBC collection.</title>
        <authorList>
            <person name="Joergensen T.S."/>
            <person name="Alvarez Arevalo M."/>
            <person name="Sterndorff E.B."/>
            <person name="Faurdal D."/>
            <person name="Vuksanovic O."/>
            <person name="Mourched A.-S."/>
            <person name="Charusanti P."/>
            <person name="Shaw S."/>
            <person name="Blin K."/>
            <person name="Weber T."/>
        </authorList>
    </citation>
    <scope>NUCLEOTIDE SEQUENCE</scope>
    <source>
        <strain evidence="1">NBC_00283</strain>
    </source>
</reference>
<name>A0ABZ1RND0_9ACTN</name>
<proteinExistence type="predicted"/>
<evidence type="ECO:0000313" key="1">
    <source>
        <dbReference type="EMBL" id="WUO47552.1"/>
    </source>
</evidence>
<dbReference type="GeneID" id="91410616"/>
<keyword evidence="2" id="KW-1185">Reference proteome</keyword>
<sequence>MSEETEVAVAAALEPHEPLAGEIAARERVRGEAAGLTHHQTVRALEAALAEAGDLASADASVRAAVAEWQRITDLLFDHGGPYAPETDAYVQGQLTAREHHRG</sequence>
<gene>
    <name evidence="1" type="ORF">OHU17_17750</name>
</gene>
<organism evidence="1 2">
    <name type="scientific">Streptomyces goshikiensis</name>
    <dbReference type="NCBI Taxonomy" id="1942"/>
    <lineage>
        <taxon>Bacteria</taxon>
        <taxon>Bacillati</taxon>
        <taxon>Actinomycetota</taxon>
        <taxon>Actinomycetes</taxon>
        <taxon>Kitasatosporales</taxon>
        <taxon>Streptomycetaceae</taxon>
        <taxon>Streptomyces</taxon>
    </lineage>
</organism>
<accession>A0ABZ1RND0</accession>
<dbReference type="EMBL" id="CP108057">
    <property type="protein sequence ID" value="WUO47552.1"/>
    <property type="molecule type" value="Genomic_DNA"/>
</dbReference>